<dbReference type="EMBL" id="FZNR01000005">
    <property type="protein sequence ID" value="SNR74730.1"/>
    <property type="molecule type" value="Genomic_DNA"/>
</dbReference>
<dbReference type="InterPro" id="IPR001647">
    <property type="entry name" value="HTH_TetR"/>
</dbReference>
<dbReference type="InterPro" id="IPR036271">
    <property type="entry name" value="Tet_transcr_reg_TetR-rel_C_sf"/>
</dbReference>
<dbReference type="GO" id="GO:0000976">
    <property type="term" value="F:transcription cis-regulatory region binding"/>
    <property type="evidence" value="ECO:0007669"/>
    <property type="project" value="TreeGrafter"/>
</dbReference>
<dbReference type="Pfam" id="PF00440">
    <property type="entry name" value="TetR_N"/>
    <property type="match status" value="1"/>
</dbReference>
<protein>
    <submittedName>
        <fullName evidence="6">Transcriptional regulator, TetR family</fullName>
    </submittedName>
</protein>
<dbReference type="SUPFAM" id="SSF48498">
    <property type="entry name" value="Tetracyclin repressor-like, C-terminal domain"/>
    <property type="match status" value="1"/>
</dbReference>
<evidence type="ECO:0000259" key="5">
    <source>
        <dbReference type="PROSITE" id="PS50977"/>
    </source>
</evidence>
<gene>
    <name evidence="6" type="ORF">SAMN06264365_105194</name>
</gene>
<dbReference type="Proteomes" id="UP000198415">
    <property type="component" value="Unassembled WGS sequence"/>
</dbReference>
<dbReference type="InterPro" id="IPR009057">
    <property type="entry name" value="Homeodomain-like_sf"/>
</dbReference>
<dbReference type="PROSITE" id="PS50977">
    <property type="entry name" value="HTH_TETR_2"/>
    <property type="match status" value="1"/>
</dbReference>
<evidence type="ECO:0000313" key="6">
    <source>
        <dbReference type="EMBL" id="SNR74730.1"/>
    </source>
</evidence>
<sequence length="204" mass="21424">MTDAPEAATPARRRRSDARRSIDAILTAARTLLGERPDASMEELANAAGVTRQTVYAHFPSRDALIGALIESAGAETVEAVDAANLDTVPPVTALRRYLDIGWQLIRRYPYLLAPALARTPPGNEATHLAGTAQLERLVRRGQRTGDFDPALPAGWLAVAVIGLGITAADQVAAGHLTADEAFTVFSTSALRLCGAASEPSASG</sequence>
<dbReference type="SUPFAM" id="SSF46689">
    <property type="entry name" value="Homeodomain-like"/>
    <property type="match status" value="1"/>
</dbReference>
<feature type="DNA-binding region" description="H-T-H motif" evidence="4">
    <location>
        <begin position="40"/>
        <end position="59"/>
    </location>
</feature>
<dbReference type="RefSeq" id="WP_089293892.1">
    <property type="nucleotide sequence ID" value="NZ_BOMU01000035.1"/>
</dbReference>
<dbReference type="OrthoDB" id="3869819at2"/>
<accession>A0A238YUJ0</accession>
<keyword evidence="1" id="KW-0805">Transcription regulation</keyword>
<keyword evidence="3" id="KW-0804">Transcription</keyword>
<dbReference type="AlphaFoldDB" id="A0A238YUJ0"/>
<evidence type="ECO:0000256" key="1">
    <source>
        <dbReference type="ARBA" id="ARBA00023015"/>
    </source>
</evidence>
<reference evidence="6 7" key="1">
    <citation type="submission" date="2017-06" db="EMBL/GenBank/DDBJ databases">
        <authorList>
            <person name="Kim H.J."/>
            <person name="Triplett B.A."/>
        </authorList>
    </citation>
    <scope>NUCLEOTIDE SEQUENCE [LARGE SCALE GENOMIC DNA]</scope>
    <source>
        <strain evidence="6 7">DSM 43151</strain>
    </source>
</reference>
<evidence type="ECO:0000256" key="3">
    <source>
        <dbReference type="ARBA" id="ARBA00023163"/>
    </source>
</evidence>
<keyword evidence="2 4" id="KW-0238">DNA-binding</keyword>
<organism evidence="6 7">
    <name type="scientific">Actinoplanes regularis</name>
    <dbReference type="NCBI Taxonomy" id="52697"/>
    <lineage>
        <taxon>Bacteria</taxon>
        <taxon>Bacillati</taxon>
        <taxon>Actinomycetota</taxon>
        <taxon>Actinomycetes</taxon>
        <taxon>Micromonosporales</taxon>
        <taxon>Micromonosporaceae</taxon>
        <taxon>Actinoplanes</taxon>
    </lineage>
</organism>
<evidence type="ECO:0000313" key="7">
    <source>
        <dbReference type="Proteomes" id="UP000198415"/>
    </source>
</evidence>
<dbReference type="PANTHER" id="PTHR30055:SF234">
    <property type="entry name" value="HTH-TYPE TRANSCRIPTIONAL REGULATOR BETI"/>
    <property type="match status" value="1"/>
</dbReference>
<dbReference type="InterPro" id="IPR050109">
    <property type="entry name" value="HTH-type_TetR-like_transc_reg"/>
</dbReference>
<dbReference type="PANTHER" id="PTHR30055">
    <property type="entry name" value="HTH-TYPE TRANSCRIPTIONAL REGULATOR RUTR"/>
    <property type="match status" value="1"/>
</dbReference>
<evidence type="ECO:0000256" key="4">
    <source>
        <dbReference type="PROSITE-ProRule" id="PRU00335"/>
    </source>
</evidence>
<feature type="domain" description="HTH tetR-type" evidence="5">
    <location>
        <begin position="19"/>
        <end position="77"/>
    </location>
</feature>
<evidence type="ECO:0000256" key="2">
    <source>
        <dbReference type="ARBA" id="ARBA00023125"/>
    </source>
</evidence>
<keyword evidence="7" id="KW-1185">Reference proteome</keyword>
<proteinExistence type="predicted"/>
<dbReference type="Gene3D" id="1.10.357.10">
    <property type="entry name" value="Tetracycline Repressor, domain 2"/>
    <property type="match status" value="1"/>
</dbReference>
<name>A0A238YUJ0_9ACTN</name>
<dbReference type="GO" id="GO:0003700">
    <property type="term" value="F:DNA-binding transcription factor activity"/>
    <property type="evidence" value="ECO:0007669"/>
    <property type="project" value="TreeGrafter"/>
</dbReference>